<dbReference type="PATRIC" id="fig|1609981.3.peg.1641"/>
<organism evidence="12 13">
    <name type="scientific">Kiritimatiella glycovorans</name>
    <dbReference type="NCBI Taxonomy" id="1307763"/>
    <lineage>
        <taxon>Bacteria</taxon>
        <taxon>Pseudomonadati</taxon>
        <taxon>Kiritimatiellota</taxon>
        <taxon>Kiritimatiellia</taxon>
        <taxon>Kiritimatiellales</taxon>
        <taxon>Kiritimatiellaceae</taxon>
        <taxon>Kiritimatiella</taxon>
    </lineage>
</organism>
<evidence type="ECO:0000256" key="7">
    <source>
        <dbReference type="ARBA" id="ARBA00022989"/>
    </source>
</evidence>
<dbReference type="InterPro" id="IPR036640">
    <property type="entry name" value="ABC1_TM_sf"/>
</dbReference>
<dbReference type="InterPro" id="IPR039421">
    <property type="entry name" value="Type_1_exporter"/>
</dbReference>
<evidence type="ECO:0000256" key="8">
    <source>
        <dbReference type="ARBA" id="ARBA00023136"/>
    </source>
</evidence>
<dbReference type="GO" id="GO:0005886">
    <property type="term" value="C:plasma membrane"/>
    <property type="evidence" value="ECO:0007669"/>
    <property type="project" value="UniProtKB-SubCell"/>
</dbReference>
<evidence type="ECO:0000256" key="2">
    <source>
        <dbReference type="ARBA" id="ARBA00022448"/>
    </source>
</evidence>
<keyword evidence="6 12" id="KW-0067">ATP-binding</keyword>
<sequence>MIARFLNHVTVGHPDKLRKPVAFVLLSNLVNLIPFVLALQAVRTIFGAYASGAPLDTASLWWTCAALAVSLPFIFLAERPAYRACFRQAYSVSAEGRTELAEHLRKLPLGYLTGRDPGNLANMLMGDFALLEQSVSHFVPQLIGALVMPVLAVIGLSFLDWRMAVAMFSALPVALVIFAGSTKIVRALGRRHMRAKIDAGNRLQEYLYGIRVIKAYNLTGTRFARLEMSFRELMKQSIRLEGWVGPFLMLAIACMRAGLTIMVLVGVHLLIGGTLDLLVFVAFLIVGSRIFDPLTLALMQFALVRYSEQAGERILNLYREPEMDGTQAPPESADIEFDNVSFGYHDEPVLHGVSARMEPGTLTALVGPSGSGKSTMLKLAARFYDPGEGTVRLGGEPMTGMDPERLFRRLSMVFQDVYLFQDTIRNNIRFGREGATDEEVVEAAKAACCHEFIAALPQGYDTPVGEGGCTLSGGEKQRISIARAFLKNAPIVLLDEATASLDPENERDVQKAIDRLIEGRTVIVVAHRLKTICRADRIIVLDKGAIAESGTHEELLAVDGLYARMWKLQQESAGWSISENVIGH</sequence>
<keyword evidence="8 9" id="KW-0472">Membrane</keyword>
<keyword evidence="13" id="KW-1185">Reference proteome</keyword>
<gene>
    <name evidence="12" type="ORF">L21SP4_01581</name>
</gene>
<dbReference type="PROSITE" id="PS50893">
    <property type="entry name" value="ABC_TRANSPORTER_2"/>
    <property type="match status" value="1"/>
</dbReference>
<dbReference type="CDD" id="cd07346">
    <property type="entry name" value="ABC_6TM_exporters"/>
    <property type="match status" value="1"/>
</dbReference>
<dbReference type="InterPro" id="IPR003439">
    <property type="entry name" value="ABC_transporter-like_ATP-bd"/>
</dbReference>
<dbReference type="InterPro" id="IPR011527">
    <property type="entry name" value="ABC1_TM_dom"/>
</dbReference>
<dbReference type="Pfam" id="PF00664">
    <property type="entry name" value="ABC_membrane"/>
    <property type="match status" value="1"/>
</dbReference>
<dbReference type="PANTHER" id="PTHR24221">
    <property type="entry name" value="ATP-BINDING CASSETTE SUB-FAMILY B"/>
    <property type="match status" value="1"/>
</dbReference>
<dbReference type="SMART" id="SM00382">
    <property type="entry name" value="AAA"/>
    <property type="match status" value="1"/>
</dbReference>
<dbReference type="RefSeq" id="WP_052882115.1">
    <property type="nucleotide sequence ID" value="NZ_CP010904.1"/>
</dbReference>
<evidence type="ECO:0000256" key="4">
    <source>
        <dbReference type="ARBA" id="ARBA00022692"/>
    </source>
</evidence>
<dbReference type="Gene3D" id="1.20.1560.10">
    <property type="entry name" value="ABC transporter type 1, transmembrane domain"/>
    <property type="match status" value="1"/>
</dbReference>
<dbReference type="InterPro" id="IPR027417">
    <property type="entry name" value="P-loop_NTPase"/>
</dbReference>
<comment type="subcellular location">
    <subcellularLocation>
        <location evidence="1">Cell membrane</location>
        <topology evidence="1">Multi-pass membrane protein</topology>
    </subcellularLocation>
</comment>
<dbReference type="PROSITE" id="PS00211">
    <property type="entry name" value="ABC_TRANSPORTER_1"/>
    <property type="match status" value="1"/>
</dbReference>
<dbReference type="OrthoDB" id="9772049at2"/>
<proteinExistence type="predicted"/>
<keyword evidence="12" id="KW-0378">Hydrolase</keyword>
<feature type="transmembrane region" description="Helical" evidence="9">
    <location>
        <begin position="138"/>
        <end position="159"/>
    </location>
</feature>
<feature type="domain" description="ABC transporter" evidence="10">
    <location>
        <begin position="335"/>
        <end position="568"/>
    </location>
</feature>
<name>A0A0G3EL22_9BACT</name>
<evidence type="ECO:0000256" key="5">
    <source>
        <dbReference type="ARBA" id="ARBA00022741"/>
    </source>
</evidence>
<dbReference type="GO" id="GO:0005524">
    <property type="term" value="F:ATP binding"/>
    <property type="evidence" value="ECO:0007669"/>
    <property type="project" value="UniProtKB-KW"/>
</dbReference>
<evidence type="ECO:0000313" key="13">
    <source>
        <dbReference type="Proteomes" id="UP000035268"/>
    </source>
</evidence>
<reference evidence="13" key="1">
    <citation type="submission" date="2015-02" db="EMBL/GenBank/DDBJ databases">
        <title>Description and complete genome sequence of the first cultured representative of the subdivision 5 of the Verrucomicrobia phylum.</title>
        <authorList>
            <person name="Spring S."/>
            <person name="Bunk B."/>
            <person name="Sproer C."/>
            <person name="Klenk H.-P."/>
        </authorList>
    </citation>
    <scope>NUCLEOTIDE SEQUENCE [LARGE SCALE GENOMIC DNA]</scope>
    <source>
        <strain evidence="13">L21-Fru-AB</strain>
    </source>
</reference>
<dbReference type="PANTHER" id="PTHR24221:SF397">
    <property type="entry name" value="ABC TRANSPORTER, ATP-BINDING TRANSMEMBRANE PROTEIN"/>
    <property type="match status" value="1"/>
</dbReference>
<dbReference type="GO" id="GO:0140359">
    <property type="term" value="F:ABC-type transporter activity"/>
    <property type="evidence" value="ECO:0007669"/>
    <property type="project" value="InterPro"/>
</dbReference>
<evidence type="ECO:0000256" key="9">
    <source>
        <dbReference type="SAM" id="Phobius"/>
    </source>
</evidence>
<accession>A0A0G3EL22</accession>
<dbReference type="PROSITE" id="PS50929">
    <property type="entry name" value="ABC_TM1F"/>
    <property type="match status" value="1"/>
</dbReference>
<evidence type="ECO:0000256" key="1">
    <source>
        <dbReference type="ARBA" id="ARBA00004651"/>
    </source>
</evidence>
<keyword evidence="4 9" id="KW-0812">Transmembrane</keyword>
<dbReference type="InterPro" id="IPR003593">
    <property type="entry name" value="AAA+_ATPase"/>
</dbReference>
<keyword evidence="2" id="KW-0813">Transport</keyword>
<feature type="domain" description="ABC transmembrane type-1" evidence="11">
    <location>
        <begin position="21"/>
        <end position="302"/>
    </location>
</feature>
<dbReference type="SUPFAM" id="SSF90123">
    <property type="entry name" value="ABC transporter transmembrane region"/>
    <property type="match status" value="1"/>
</dbReference>
<dbReference type="EC" id="3.6.3.-" evidence="12"/>
<protein>
    <submittedName>
        <fullName evidence="12">Multidrug export ATP-binding/permease protein</fullName>
        <ecNumber evidence="12">3.6.3.-</ecNumber>
    </submittedName>
</protein>
<dbReference type="STRING" id="1307763.L21SP4_01581"/>
<dbReference type="GO" id="GO:0016887">
    <property type="term" value="F:ATP hydrolysis activity"/>
    <property type="evidence" value="ECO:0007669"/>
    <property type="project" value="InterPro"/>
</dbReference>
<dbReference type="Proteomes" id="UP000035268">
    <property type="component" value="Chromosome"/>
</dbReference>
<dbReference type="EMBL" id="CP010904">
    <property type="protein sequence ID" value="AKJ64824.1"/>
    <property type="molecule type" value="Genomic_DNA"/>
</dbReference>
<feature type="transmembrane region" description="Helical" evidence="9">
    <location>
        <begin position="21"/>
        <end position="39"/>
    </location>
</feature>
<evidence type="ECO:0000256" key="6">
    <source>
        <dbReference type="ARBA" id="ARBA00022840"/>
    </source>
</evidence>
<keyword evidence="3" id="KW-1003">Cell membrane</keyword>
<dbReference type="InterPro" id="IPR017871">
    <property type="entry name" value="ABC_transporter-like_CS"/>
</dbReference>
<evidence type="ECO:0000259" key="11">
    <source>
        <dbReference type="PROSITE" id="PS50929"/>
    </source>
</evidence>
<evidence type="ECO:0000313" key="12">
    <source>
        <dbReference type="EMBL" id="AKJ64824.1"/>
    </source>
</evidence>
<dbReference type="AlphaFoldDB" id="A0A0G3EL22"/>
<dbReference type="Gene3D" id="3.40.50.300">
    <property type="entry name" value="P-loop containing nucleotide triphosphate hydrolases"/>
    <property type="match status" value="1"/>
</dbReference>
<keyword evidence="7 9" id="KW-1133">Transmembrane helix</keyword>
<keyword evidence="5" id="KW-0547">Nucleotide-binding</keyword>
<evidence type="ECO:0000256" key="3">
    <source>
        <dbReference type="ARBA" id="ARBA00022475"/>
    </source>
</evidence>
<dbReference type="Pfam" id="PF00005">
    <property type="entry name" value="ABC_tran"/>
    <property type="match status" value="1"/>
</dbReference>
<dbReference type="FunFam" id="3.40.50.300:FF:000221">
    <property type="entry name" value="Multidrug ABC transporter ATP-binding protein"/>
    <property type="match status" value="1"/>
</dbReference>
<feature type="transmembrane region" description="Helical" evidence="9">
    <location>
        <begin position="165"/>
        <end position="185"/>
    </location>
</feature>
<dbReference type="SUPFAM" id="SSF52540">
    <property type="entry name" value="P-loop containing nucleoside triphosphate hydrolases"/>
    <property type="match status" value="1"/>
</dbReference>
<reference evidence="12 13" key="2">
    <citation type="journal article" date="2016" name="ISME J.">
        <title>Characterization of the first cultured representative of Verrucomicrobia subdivision 5 indicates the proposal of a novel phylum.</title>
        <authorList>
            <person name="Spring S."/>
            <person name="Bunk B."/>
            <person name="Sproer C."/>
            <person name="Schumann P."/>
            <person name="Rohde M."/>
            <person name="Tindall B.J."/>
            <person name="Klenk H.P."/>
        </authorList>
    </citation>
    <scope>NUCLEOTIDE SEQUENCE [LARGE SCALE GENOMIC DNA]</scope>
    <source>
        <strain evidence="12 13">L21-Fru-AB</strain>
    </source>
</reference>
<feature type="transmembrane region" description="Helical" evidence="9">
    <location>
        <begin position="59"/>
        <end position="77"/>
    </location>
</feature>
<dbReference type="GO" id="GO:0034040">
    <property type="term" value="F:ATPase-coupled lipid transmembrane transporter activity"/>
    <property type="evidence" value="ECO:0007669"/>
    <property type="project" value="TreeGrafter"/>
</dbReference>
<evidence type="ECO:0000259" key="10">
    <source>
        <dbReference type="PROSITE" id="PS50893"/>
    </source>
</evidence>
<dbReference type="KEGG" id="vbl:L21SP4_01581"/>